<protein>
    <submittedName>
        <fullName evidence="1">Sarcosine oxidase subunit gamma</fullName>
    </submittedName>
</protein>
<reference evidence="1 2" key="1">
    <citation type="submission" date="2024-03" db="EMBL/GenBank/DDBJ databases">
        <title>Community enrichment and isolation of bacterial strains for fucoidan degradation.</title>
        <authorList>
            <person name="Sichert A."/>
        </authorList>
    </citation>
    <scope>NUCLEOTIDE SEQUENCE [LARGE SCALE GENOMIC DNA]</scope>
    <source>
        <strain evidence="1 2">AS76</strain>
    </source>
</reference>
<dbReference type="Gene3D" id="3.30.1360.120">
    <property type="entry name" value="Probable tRNA modification gtpase trme, domain 1"/>
    <property type="match status" value="1"/>
</dbReference>
<evidence type="ECO:0000313" key="1">
    <source>
        <dbReference type="EMBL" id="MEM5536100.1"/>
    </source>
</evidence>
<accession>A0ABU9TQU8</accession>
<dbReference type="SUPFAM" id="SSF103025">
    <property type="entry name" value="Folate-binding domain"/>
    <property type="match status" value="1"/>
</dbReference>
<dbReference type="RefSeq" id="WP_342854105.1">
    <property type="nucleotide sequence ID" value="NZ_JBBMRA010000004.1"/>
</dbReference>
<comment type="caution">
    <text evidence="1">The sequence shown here is derived from an EMBL/GenBank/DDBJ whole genome shotgun (WGS) entry which is preliminary data.</text>
</comment>
<evidence type="ECO:0000313" key="2">
    <source>
        <dbReference type="Proteomes" id="UP001449225"/>
    </source>
</evidence>
<dbReference type="Proteomes" id="UP001449225">
    <property type="component" value="Unassembled WGS sequence"/>
</dbReference>
<dbReference type="EMBL" id="JBBMRA010000004">
    <property type="protein sequence ID" value="MEM5536100.1"/>
    <property type="molecule type" value="Genomic_DNA"/>
</dbReference>
<organism evidence="1 2">
    <name type="scientific">Neptuniibacter pectenicola</name>
    <dbReference type="NCBI Taxonomy" id="1806669"/>
    <lineage>
        <taxon>Bacteria</taxon>
        <taxon>Pseudomonadati</taxon>
        <taxon>Pseudomonadota</taxon>
        <taxon>Gammaproteobacteria</taxon>
        <taxon>Oceanospirillales</taxon>
        <taxon>Oceanospirillaceae</taxon>
        <taxon>Neptuniibacter</taxon>
    </lineage>
</organism>
<name>A0ABU9TQU8_9GAMM</name>
<dbReference type="InterPro" id="IPR027266">
    <property type="entry name" value="TrmE/GcvT-like"/>
</dbReference>
<gene>
    <name evidence="1" type="ORF">WNY58_06815</name>
</gene>
<keyword evidence="2" id="KW-1185">Reference proteome</keyword>
<proteinExistence type="predicted"/>
<sequence>MSDVMKSTITLETYLVRSPLYRLHKAAGAHFDECSSAAQVASYGDRSAVSTALIDLSVNHRFGVRGPNALAALAAAGLSVPDKPNQCVNSSSGETVLRLSNTECWVLGAMESGACSADSSAFADCFPVYCQDSHACLLLSGEHLPDIMAKLCGVDLSEHAFPKGAIAQTSVARINAIISHLPDREGTHFVILCDSAAAEYLWGCLLDAMGEFGGQAAGLDYLF</sequence>